<dbReference type="InterPro" id="IPR054542">
    <property type="entry name" value="Cys_met_metab_PP"/>
</dbReference>
<name>A0ABW1R6G1_9LACO</name>
<comment type="cofactor">
    <cofactor evidence="1 4">
        <name>pyridoxal 5'-phosphate</name>
        <dbReference type="ChEBI" id="CHEBI:597326"/>
    </cofactor>
</comment>
<evidence type="ECO:0000256" key="4">
    <source>
        <dbReference type="RuleBase" id="RU362118"/>
    </source>
</evidence>
<dbReference type="PROSITE" id="PS00868">
    <property type="entry name" value="CYS_MET_METAB_PP"/>
    <property type="match status" value="1"/>
</dbReference>
<keyword evidence="5" id="KW-0808">Transferase</keyword>
<evidence type="ECO:0000256" key="2">
    <source>
        <dbReference type="ARBA" id="ARBA00009077"/>
    </source>
</evidence>
<sequence length="374" mass="40405">MTKSTNNQLHIETLLAQAGNRTDDEKTGAISAPIYLSTAYRHAGLGQSTGFDYPREAQPTRCILEKTLAQLENGVAAFALSSGMSAIQLVFTLFNSGDRIIISDDLYGGSYRFFDLLHDHYHLEFSVWDGQDQQALADAIDDQTVALWLETPSNPTMKVIDIAATAKTTKAHGIKLIVDNTFYTPLIQKPLELGADIVVHSATKYLAGHNDILAGAVVAKHQADADQLEFNLVTTGAVLDPFDSWLLLRSLKTLPLRIRQHEANAQTLVKALTANPHVDKVLYPGRGGMISFYLAAGVDVDKFLQALQIVSFAESLGGVESLVTVPAVQTHADLSEAERQAKGITANLLRLSTGLENTVDLAADIAQALAKAAK</sequence>
<evidence type="ECO:0000313" key="5">
    <source>
        <dbReference type="EMBL" id="MFC6164227.1"/>
    </source>
</evidence>
<reference evidence="6" key="1">
    <citation type="journal article" date="2019" name="Int. J. Syst. Evol. Microbiol.">
        <title>The Global Catalogue of Microorganisms (GCM) 10K type strain sequencing project: providing services to taxonomists for standard genome sequencing and annotation.</title>
        <authorList>
            <consortium name="The Broad Institute Genomics Platform"/>
            <consortium name="The Broad Institute Genome Sequencing Center for Infectious Disease"/>
            <person name="Wu L."/>
            <person name="Ma J."/>
        </authorList>
    </citation>
    <scope>NUCLEOTIDE SEQUENCE [LARGE SCALE GENOMIC DNA]</scope>
    <source>
        <strain evidence="6">CCM 8932</strain>
    </source>
</reference>
<dbReference type="PANTHER" id="PTHR11808">
    <property type="entry name" value="TRANS-SULFURATION ENZYME FAMILY MEMBER"/>
    <property type="match status" value="1"/>
</dbReference>
<comment type="similarity">
    <text evidence="2 4">Belongs to the trans-sulfuration enzymes family.</text>
</comment>
<dbReference type="Gene3D" id="3.90.1150.10">
    <property type="entry name" value="Aspartate Aminotransferase, domain 1"/>
    <property type="match status" value="1"/>
</dbReference>
<dbReference type="EMBL" id="JBHSSD010000027">
    <property type="protein sequence ID" value="MFC6164227.1"/>
    <property type="molecule type" value="Genomic_DNA"/>
</dbReference>
<dbReference type="CDD" id="cd00614">
    <property type="entry name" value="CGS_like"/>
    <property type="match status" value="1"/>
</dbReference>
<dbReference type="SUPFAM" id="SSF53383">
    <property type="entry name" value="PLP-dependent transferases"/>
    <property type="match status" value="1"/>
</dbReference>
<dbReference type="GO" id="GO:0016740">
    <property type="term" value="F:transferase activity"/>
    <property type="evidence" value="ECO:0007669"/>
    <property type="project" value="UniProtKB-KW"/>
</dbReference>
<organism evidence="5 6">
    <name type="scientific">Lactiplantibacillus dongliensis</name>
    <dbReference type="NCBI Taxonomy" id="2559919"/>
    <lineage>
        <taxon>Bacteria</taxon>
        <taxon>Bacillati</taxon>
        <taxon>Bacillota</taxon>
        <taxon>Bacilli</taxon>
        <taxon>Lactobacillales</taxon>
        <taxon>Lactobacillaceae</taxon>
        <taxon>Lactiplantibacillus</taxon>
    </lineage>
</organism>
<keyword evidence="6" id="KW-1185">Reference proteome</keyword>
<protein>
    <submittedName>
        <fullName evidence="5">PLP-dependent transferase</fullName>
    </submittedName>
</protein>
<comment type="caution">
    <text evidence="5">The sequence shown here is derived from an EMBL/GenBank/DDBJ whole genome shotgun (WGS) entry which is preliminary data.</text>
</comment>
<gene>
    <name evidence="5" type="ORF">ACFP3T_06030</name>
</gene>
<dbReference type="Gene3D" id="3.40.640.10">
    <property type="entry name" value="Type I PLP-dependent aspartate aminotransferase-like (Major domain)"/>
    <property type="match status" value="1"/>
</dbReference>
<dbReference type="InterPro" id="IPR015421">
    <property type="entry name" value="PyrdxlP-dep_Trfase_major"/>
</dbReference>
<dbReference type="PANTHER" id="PTHR11808:SF90">
    <property type="entry name" value="CYSTATHIONINE GAMMA-SYNTHASE"/>
    <property type="match status" value="1"/>
</dbReference>
<evidence type="ECO:0000256" key="1">
    <source>
        <dbReference type="ARBA" id="ARBA00001933"/>
    </source>
</evidence>
<accession>A0ABW1R6G1</accession>
<dbReference type="InterPro" id="IPR015424">
    <property type="entry name" value="PyrdxlP-dep_Trfase"/>
</dbReference>
<dbReference type="PIRSF" id="PIRSF001434">
    <property type="entry name" value="CGS"/>
    <property type="match status" value="1"/>
</dbReference>
<evidence type="ECO:0000256" key="3">
    <source>
        <dbReference type="ARBA" id="ARBA00022898"/>
    </source>
</evidence>
<keyword evidence="3 4" id="KW-0663">Pyridoxal phosphate</keyword>
<dbReference type="Pfam" id="PF01053">
    <property type="entry name" value="Cys_Met_Meta_PP"/>
    <property type="match status" value="1"/>
</dbReference>
<dbReference type="RefSeq" id="WP_137641389.1">
    <property type="nucleotide sequence ID" value="NZ_BJDK01000057.1"/>
</dbReference>
<dbReference type="Proteomes" id="UP001596253">
    <property type="component" value="Unassembled WGS sequence"/>
</dbReference>
<dbReference type="InterPro" id="IPR000277">
    <property type="entry name" value="Cys/Met-Metab_PyrdxlP-dep_enz"/>
</dbReference>
<dbReference type="InterPro" id="IPR015422">
    <property type="entry name" value="PyrdxlP-dep_Trfase_small"/>
</dbReference>
<evidence type="ECO:0000313" key="6">
    <source>
        <dbReference type="Proteomes" id="UP001596253"/>
    </source>
</evidence>
<proteinExistence type="inferred from homology"/>